<evidence type="ECO:0000259" key="4">
    <source>
        <dbReference type="Pfam" id="PF18052"/>
    </source>
</evidence>
<dbReference type="Gene3D" id="1.20.5.4130">
    <property type="match status" value="1"/>
</dbReference>
<protein>
    <submittedName>
        <fullName evidence="5">Disease resistance protein RGA3-like protein</fullName>
    </submittedName>
</protein>
<evidence type="ECO:0000313" key="5">
    <source>
        <dbReference type="EMBL" id="OMO57472.1"/>
    </source>
</evidence>
<dbReference type="GO" id="GO:0006952">
    <property type="term" value="P:defense response"/>
    <property type="evidence" value="ECO:0007669"/>
    <property type="project" value="UniProtKB-KW"/>
</dbReference>
<gene>
    <name evidence="5" type="ORF">COLO4_35341</name>
</gene>
<keyword evidence="1" id="KW-0677">Repeat</keyword>
<dbReference type="Pfam" id="PF18052">
    <property type="entry name" value="Rx_N"/>
    <property type="match status" value="1"/>
</dbReference>
<name>A0A1R3GHB9_9ROSI</name>
<reference evidence="6" key="1">
    <citation type="submission" date="2013-09" db="EMBL/GenBank/DDBJ databases">
        <title>Corchorus olitorius genome sequencing.</title>
        <authorList>
            <person name="Alam M."/>
            <person name="Haque M.S."/>
            <person name="Islam M.S."/>
            <person name="Emdad E.M."/>
            <person name="Islam M.M."/>
            <person name="Ahmed B."/>
            <person name="Halim A."/>
            <person name="Hossen Q.M.M."/>
            <person name="Hossain M.Z."/>
            <person name="Ahmed R."/>
            <person name="Khan M.M."/>
            <person name="Islam R."/>
            <person name="Rashid M.M."/>
            <person name="Khan S.A."/>
            <person name="Rahman M.S."/>
            <person name="Alam M."/>
            <person name="Yahiya A.S."/>
            <person name="Khan M.S."/>
            <person name="Azam M.S."/>
            <person name="Haque T."/>
            <person name="Lashkar M.Z.H."/>
            <person name="Akhand A.I."/>
            <person name="Morshed G."/>
            <person name="Roy S."/>
            <person name="Uddin K.S."/>
            <person name="Rabeya T."/>
            <person name="Hossain A.S."/>
            <person name="Chowdhury A."/>
            <person name="Snigdha A.R."/>
            <person name="Mortoza M.S."/>
            <person name="Matin S.A."/>
            <person name="Hoque S.M.E."/>
            <person name="Islam M.K."/>
            <person name="Roy D.K."/>
            <person name="Haider R."/>
            <person name="Moosa M.M."/>
            <person name="Elias S.M."/>
            <person name="Hasan A.M."/>
            <person name="Jahan S."/>
            <person name="Shafiuddin M."/>
            <person name="Mahmood N."/>
            <person name="Shommy N.S."/>
        </authorList>
    </citation>
    <scope>NUCLEOTIDE SEQUENCE [LARGE SCALE GENOMIC DNA]</scope>
    <source>
        <strain evidence="6">cv. O-4</strain>
    </source>
</reference>
<accession>A0A1R3GHB9</accession>
<evidence type="ECO:0000256" key="2">
    <source>
        <dbReference type="ARBA" id="ARBA00022741"/>
    </source>
</evidence>
<dbReference type="STRING" id="93759.A0A1R3GHB9"/>
<dbReference type="Proteomes" id="UP000187203">
    <property type="component" value="Unassembled WGS sequence"/>
</dbReference>
<dbReference type="InterPro" id="IPR041118">
    <property type="entry name" value="Rx_N"/>
</dbReference>
<dbReference type="EMBL" id="AWUE01022531">
    <property type="protein sequence ID" value="OMO57472.1"/>
    <property type="molecule type" value="Genomic_DNA"/>
</dbReference>
<evidence type="ECO:0000256" key="3">
    <source>
        <dbReference type="ARBA" id="ARBA00022821"/>
    </source>
</evidence>
<proteinExistence type="predicted"/>
<sequence length="127" mass="14658">MAEIIVSPLLQAVLEDAEEQQLADRALRIWLTELKEIAYEMEDLLDEFTPEAIQFRNQGNGLAEQWNTVSCVERINTHGFPFFRILVEFQQERRIPLFDQTDTRQMSQVAKHAMLPFSSSSGATELQ</sequence>
<feature type="domain" description="Disease resistance N-terminal" evidence="4">
    <location>
        <begin position="10"/>
        <end position="57"/>
    </location>
</feature>
<evidence type="ECO:0000313" key="6">
    <source>
        <dbReference type="Proteomes" id="UP000187203"/>
    </source>
</evidence>
<dbReference type="OrthoDB" id="688937at2759"/>
<dbReference type="AlphaFoldDB" id="A0A1R3GHB9"/>
<keyword evidence="2" id="KW-0547">Nucleotide-binding</keyword>
<keyword evidence="6" id="KW-1185">Reference proteome</keyword>
<keyword evidence="3" id="KW-0611">Plant defense</keyword>
<comment type="caution">
    <text evidence="5">The sequence shown here is derived from an EMBL/GenBank/DDBJ whole genome shotgun (WGS) entry which is preliminary data.</text>
</comment>
<evidence type="ECO:0000256" key="1">
    <source>
        <dbReference type="ARBA" id="ARBA00022737"/>
    </source>
</evidence>
<organism evidence="5 6">
    <name type="scientific">Corchorus olitorius</name>
    <dbReference type="NCBI Taxonomy" id="93759"/>
    <lineage>
        <taxon>Eukaryota</taxon>
        <taxon>Viridiplantae</taxon>
        <taxon>Streptophyta</taxon>
        <taxon>Embryophyta</taxon>
        <taxon>Tracheophyta</taxon>
        <taxon>Spermatophyta</taxon>
        <taxon>Magnoliopsida</taxon>
        <taxon>eudicotyledons</taxon>
        <taxon>Gunneridae</taxon>
        <taxon>Pentapetalae</taxon>
        <taxon>rosids</taxon>
        <taxon>malvids</taxon>
        <taxon>Malvales</taxon>
        <taxon>Malvaceae</taxon>
        <taxon>Grewioideae</taxon>
        <taxon>Apeibeae</taxon>
        <taxon>Corchorus</taxon>
    </lineage>
</organism>
<dbReference type="GO" id="GO:0000166">
    <property type="term" value="F:nucleotide binding"/>
    <property type="evidence" value="ECO:0007669"/>
    <property type="project" value="UniProtKB-KW"/>
</dbReference>